<gene>
    <name evidence="2" type="ordered locus">Amir_1667</name>
</gene>
<accession>C6WBP8</accession>
<proteinExistence type="predicted"/>
<keyword evidence="1" id="KW-0732">Signal</keyword>
<reference evidence="2 3" key="1">
    <citation type="journal article" date="2009" name="Stand. Genomic Sci.">
        <title>Complete genome sequence of Actinosynnema mirum type strain (101).</title>
        <authorList>
            <person name="Land M."/>
            <person name="Lapidus A."/>
            <person name="Mayilraj S."/>
            <person name="Chen F."/>
            <person name="Copeland A."/>
            <person name="Del Rio T.G."/>
            <person name="Nolan M."/>
            <person name="Lucas S."/>
            <person name="Tice H."/>
            <person name="Cheng J.F."/>
            <person name="Chertkov O."/>
            <person name="Bruce D."/>
            <person name="Goodwin L."/>
            <person name="Pitluck S."/>
            <person name="Rohde M."/>
            <person name="Goker M."/>
            <person name="Pati A."/>
            <person name="Ivanova N."/>
            <person name="Mavromatis K."/>
            <person name="Chen A."/>
            <person name="Palaniappan K."/>
            <person name="Hauser L."/>
            <person name="Chang Y.J."/>
            <person name="Jeffries C.C."/>
            <person name="Brettin T."/>
            <person name="Detter J.C."/>
            <person name="Han C."/>
            <person name="Chain P."/>
            <person name="Tindall B.J."/>
            <person name="Bristow J."/>
            <person name="Eisen J.A."/>
            <person name="Markowitz V."/>
            <person name="Hugenholtz P."/>
            <person name="Kyrpides N.C."/>
            <person name="Klenk H.P."/>
        </authorList>
    </citation>
    <scope>NUCLEOTIDE SEQUENCE [LARGE SCALE GENOMIC DNA]</scope>
    <source>
        <strain evidence="3">ATCC 29888 / DSM 43827 / JCM 3225 / NBRC 14064 / NCIMB 13271 / NRRL B-12336 / IMRU 3971 / 101</strain>
    </source>
</reference>
<feature type="chain" id="PRO_5002972498" description="Secreted protein" evidence="1">
    <location>
        <begin position="29"/>
        <end position="153"/>
    </location>
</feature>
<name>C6WBP8_ACTMD</name>
<evidence type="ECO:0000256" key="1">
    <source>
        <dbReference type="SAM" id="SignalP"/>
    </source>
</evidence>
<evidence type="ECO:0000313" key="2">
    <source>
        <dbReference type="EMBL" id="ACU35616.1"/>
    </source>
</evidence>
<organism evidence="2 3">
    <name type="scientific">Actinosynnema mirum (strain ATCC 29888 / DSM 43827 / JCM 3225 / NBRC 14064 / NCIMB 13271 / NRRL B-12336 / IMRU 3971 / 101)</name>
    <dbReference type="NCBI Taxonomy" id="446462"/>
    <lineage>
        <taxon>Bacteria</taxon>
        <taxon>Bacillati</taxon>
        <taxon>Actinomycetota</taxon>
        <taxon>Actinomycetes</taxon>
        <taxon>Pseudonocardiales</taxon>
        <taxon>Pseudonocardiaceae</taxon>
        <taxon>Actinosynnema</taxon>
    </lineage>
</organism>
<dbReference type="EMBL" id="CP001630">
    <property type="protein sequence ID" value="ACU35616.1"/>
    <property type="molecule type" value="Genomic_DNA"/>
</dbReference>
<evidence type="ECO:0008006" key="4">
    <source>
        <dbReference type="Google" id="ProtNLM"/>
    </source>
</evidence>
<dbReference type="KEGG" id="ami:Amir_1667"/>
<dbReference type="Proteomes" id="UP000002213">
    <property type="component" value="Chromosome"/>
</dbReference>
<sequence>MVAMKRFLGAALACSAVAVVGAAAPASAAGSFYAPALPWSTSGAPSTPWTASISECFGGSRCGGSGSALTVQTPATWIGTVGVRAHDRVGDTTKATLFVLVDGAQVGAVDVKAAGETHYFAVGRVGSEVRLVAAASPSSWSDEIVVSGVLVTP</sequence>
<protein>
    <recommendedName>
        <fullName evidence="4">Secreted protein</fullName>
    </recommendedName>
</protein>
<evidence type="ECO:0000313" key="3">
    <source>
        <dbReference type="Proteomes" id="UP000002213"/>
    </source>
</evidence>
<keyword evidence="3" id="KW-1185">Reference proteome</keyword>
<dbReference type="HOGENOM" id="CLU_1709358_0_0_11"/>
<dbReference type="AlphaFoldDB" id="C6WBP8"/>
<feature type="signal peptide" evidence="1">
    <location>
        <begin position="1"/>
        <end position="28"/>
    </location>
</feature>